<dbReference type="AlphaFoldDB" id="A0A1W9KR48"/>
<organism evidence="2 3">
    <name type="scientific">Rhodoferax ferrireducens</name>
    <dbReference type="NCBI Taxonomy" id="192843"/>
    <lineage>
        <taxon>Bacteria</taxon>
        <taxon>Pseudomonadati</taxon>
        <taxon>Pseudomonadota</taxon>
        <taxon>Betaproteobacteria</taxon>
        <taxon>Burkholderiales</taxon>
        <taxon>Comamonadaceae</taxon>
        <taxon>Rhodoferax</taxon>
    </lineage>
</organism>
<gene>
    <name evidence="2" type="ORF">BWK72_16615</name>
</gene>
<evidence type="ECO:0000256" key="1">
    <source>
        <dbReference type="SAM" id="SignalP"/>
    </source>
</evidence>
<dbReference type="Proteomes" id="UP000192505">
    <property type="component" value="Unassembled WGS sequence"/>
</dbReference>
<accession>A0A1W9KR48</accession>
<dbReference type="InterPro" id="IPR000415">
    <property type="entry name" value="Nitroreductase-like"/>
</dbReference>
<evidence type="ECO:0000313" key="2">
    <source>
        <dbReference type="EMBL" id="OQW86728.1"/>
    </source>
</evidence>
<feature type="chain" id="PRO_5013049098" evidence="1">
    <location>
        <begin position="24"/>
        <end position="393"/>
    </location>
</feature>
<dbReference type="EMBL" id="MTEI01000014">
    <property type="protein sequence ID" value="OQW86728.1"/>
    <property type="molecule type" value="Genomic_DNA"/>
</dbReference>
<dbReference type="NCBIfam" id="NF047509">
    <property type="entry name" value="Rv3131_FMN_oxido"/>
    <property type="match status" value="1"/>
</dbReference>
<feature type="signal peptide" evidence="1">
    <location>
        <begin position="1"/>
        <end position="23"/>
    </location>
</feature>
<dbReference type="PROSITE" id="PS51257">
    <property type="entry name" value="PROKAR_LIPOPROTEIN"/>
    <property type="match status" value="1"/>
</dbReference>
<protein>
    <submittedName>
        <fullName evidence="2">Twin-arginine translocation pathway signal protein</fullName>
    </submittedName>
</protein>
<sequence length="393" mass="43367">MQRRNFIRLTGGGVIAAATLSTAGLTGCAPGMPSEAIEAWRGPAPDMATRDVRRWLLSYAILAPHSHNLQSWMVDLSTPDEILLRCDLKRLLPQTDPLSRQIMMSHGTFLELLDLAAKERGLRADISLFPKGAFGPGQLDSRPVARIRLTTDASLQKDPLFAQVLRRHTNRSAYDLSRPVPATAWRAMAEATQPHQLHFGQVGAEQPDLLAQHRQIAADAWRIELTTPRTILESFDVLRVGADEIAQHRDGLSLLDAKVVWLNRLGLFDRSQAPGPDDFATTSQIKTFGTNLDSTPGFLWMVTEGNDRVTQINTGRAYARVQLAATAQGLVMQPLSQALQEYPEQQQPYAGIHALVGAIRPTETVQMWARVGYAPAVSPAPRRRLQDFIQAPA</sequence>
<proteinExistence type="predicted"/>
<reference evidence="2 3" key="1">
    <citation type="submission" date="2017-01" db="EMBL/GenBank/DDBJ databases">
        <title>Novel large sulfur bacteria in the metagenomes of groundwater-fed chemosynthetic microbial mats in the Lake Huron basin.</title>
        <authorList>
            <person name="Sharrar A.M."/>
            <person name="Flood B.E."/>
            <person name="Bailey J.V."/>
            <person name="Jones D.S."/>
            <person name="Biddanda B."/>
            <person name="Ruberg S.A."/>
            <person name="Marcus D.N."/>
            <person name="Dick G.J."/>
        </authorList>
    </citation>
    <scope>NUCLEOTIDE SEQUENCE [LARGE SCALE GENOMIC DNA]</scope>
    <source>
        <strain evidence="2">A7</strain>
    </source>
</reference>
<evidence type="ECO:0000313" key="3">
    <source>
        <dbReference type="Proteomes" id="UP000192505"/>
    </source>
</evidence>
<dbReference type="Gene3D" id="3.40.109.10">
    <property type="entry name" value="NADH Oxidase"/>
    <property type="match status" value="1"/>
</dbReference>
<keyword evidence="1" id="KW-0732">Signal</keyword>
<name>A0A1W9KR48_9BURK</name>
<comment type="caution">
    <text evidence="2">The sequence shown here is derived from an EMBL/GenBank/DDBJ whole genome shotgun (WGS) entry which is preliminary data.</text>
</comment>
<dbReference type="SUPFAM" id="SSF55469">
    <property type="entry name" value="FMN-dependent nitroreductase-like"/>
    <property type="match status" value="1"/>
</dbReference>
<dbReference type="GO" id="GO:0016491">
    <property type="term" value="F:oxidoreductase activity"/>
    <property type="evidence" value="ECO:0007669"/>
    <property type="project" value="InterPro"/>
</dbReference>